<evidence type="ECO:0000313" key="2">
    <source>
        <dbReference type="Proteomes" id="UP000221216"/>
    </source>
</evidence>
<evidence type="ECO:0008006" key="3">
    <source>
        <dbReference type="Google" id="ProtNLM"/>
    </source>
</evidence>
<dbReference type="InterPro" id="IPR049156">
    <property type="entry name" value="Phage_chap_TAC_15-like"/>
</dbReference>
<evidence type="ECO:0000313" key="1">
    <source>
        <dbReference type="EMBL" id="ARM70537.1"/>
    </source>
</evidence>
<keyword evidence="2" id="KW-1185">Reference proteome</keyword>
<name>A0A1W6JTG4_9CAUD</name>
<accession>A0A1W6JTG4</accession>
<protein>
    <recommendedName>
        <fullName evidence="3">Tail assembly chaperone</fullName>
    </recommendedName>
</protein>
<organism evidence="1 2">
    <name type="scientific">Shewanella phage SppYZU05</name>
    <dbReference type="NCBI Taxonomy" id="1970795"/>
    <lineage>
        <taxon>Viruses</taxon>
        <taxon>Duplodnaviria</taxon>
        <taxon>Heunggongvirae</taxon>
        <taxon>Uroviricota</taxon>
        <taxon>Caudoviricetes</taxon>
        <taxon>Chaseviridae</taxon>
        <taxon>Nefertitivirinae</taxon>
        <taxon>Yushanvirus</taxon>
        <taxon>Yushanvirus SppYZU05</taxon>
    </lineage>
</organism>
<dbReference type="Proteomes" id="UP000221216">
    <property type="component" value="Segment"/>
</dbReference>
<reference evidence="1 2" key="1">
    <citation type="submission" date="2017-03" db="EMBL/GenBank/DDBJ databases">
        <title>Isolation of lytic bacteriophages infecting Shewanella putrefaciens and Shewanella baltica for biocontrol of fish and shrimp spoilage during chilled storage.</title>
        <authorList>
            <person name="Yang Z."/>
            <person name="Tao X."/>
            <person name="Gao L."/>
            <person name="Rao S."/>
        </authorList>
    </citation>
    <scope>NUCLEOTIDE SEQUENCE [LARGE SCALE GENOMIC DNA]</scope>
</reference>
<dbReference type="EMBL" id="KY709296">
    <property type="protein sequence ID" value="ARM70537.1"/>
    <property type="molecule type" value="Genomic_DNA"/>
</dbReference>
<proteinExistence type="predicted"/>
<dbReference type="Pfam" id="PF21822">
    <property type="entry name" value="Phage_TAC_15"/>
    <property type="match status" value="1"/>
</dbReference>
<sequence>MACKDLHREILGRQVYARQWPATMALENLSLLLTTFNTTAQVFINGSYKIGDCAQLLYTPKHKEVVQTIHKFCYAARIDGKEIRTPVEFDALYNGDLPAIFATFAMVCELNYKDFFASGVTQQQQDQVSSTNSEASQTEPTT</sequence>
<gene>
    <name evidence="1" type="ORF">SppYZU05_11</name>
</gene>